<evidence type="ECO:0000313" key="2">
    <source>
        <dbReference type="EMBL" id="ATR79917.1"/>
    </source>
</evidence>
<gene>
    <name evidence="2" type="ORF">NP7_11235</name>
</gene>
<geneLocation type="plasmid" evidence="3">
    <name>pnp7-2</name>
</geneLocation>
<evidence type="ECO:0000313" key="3">
    <source>
        <dbReference type="Proteomes" id="UP000229340"/>
    </source>
</evidence>
<dbReference type="Proteomes" id="UP000229340">
    <property type="component" value="Plasmid pNP7-2"/>
</dbReference>
<dbReference type="EMBL" id="CP024445">
    <property type="protein sequence ID" value="ATR79917.1"/>
    <property type="molecule type" value="Genomic_DNA"/>
</dbReference>
<evidence type="ECO:0000256" key="1">
    <source>
        <dbReference type="SAM" id="SignalP"/>
    </source>
</evidence>
<dbReference type="AlphaFoldDB" id="A0A2D2LY23"/>
<proteinExistence type="predicted"/>
<dbReference type="PROSITE" id="PS51257">
    <property type="entry name" value="PROKAR_LIPOPROTEIN"/>
    <property type="match status" value="1"/>
</dbReference>
<organism evidence="2 3">
    <name type="scientific">Faucicola osloensis</name>
    <name type="common">Moraxella osloensis</name>
    <dbReference type="NCBI Taxonomy" id="34062"/>
    <lineage>
        <taxon>Bacteria</taxon>
        <taxon>Pseudomonadati</taxon>
        <taxon>Pseudomonadota</taxon>
        <taxon>Gammaproteobacteria</taxon>
        <taxon>Moraxellales</taxon>
        <taxon>Moraxellaceae</taxon>
        <taxon>Faucicola</taxon>
    </lineage>
</organism>
<feature type="chain" id="PRO_5013702713" description="DUF4852 domain-containing protein" evidence="1">
    <location>
        <begin position="19"/>
        <end position="309"/>
    </location>
</feature>
<name>A0A2D2LY23_FAUOS</name>
<accession>A0A2D2LY23</accession>
<protein>
    <recommendedName>
        <fullName evidence="4">DUF4852 domain-containing protein</fullName>
    </recommendedName>
</protein>
<evidence type="ECO:0008006" key="4">
    <source>
        <dbReference type="Google" id="ProtNLM"/>
    </source>
</evidence>
<sequence>MSLKLVLSVLASACITVACQNKQPEQTSNTTAASANLETPDPKFSAAVAQTTASQTLTNQPALSVTSAKTLDLSHVHDINQDSDLSYLTPLFIAQTPRQMMEEEKLSLISTEYDNEADTFKKRELAVQLLPKVSQQIKTYQGTYLAKVPIINDQKTADQFLQQQNDKNLSPLSVNVFGIDTTRPYDFTTKTFAMSCEMDKFLSHGKYGGLGPFFGNKQSIQLDFLRHINDSTQYIVAPPQEKCELLVDDEAVAKKIEAARINNTLGGRGELYVQITADENQLKAKPLQATVSYLDTQTNETLATKTFHW</sequence>
<dbReference type="RefSeq" id="WP_100271242.1">
    <property type="nucleotide sequence ID" value="NZ_CP024445.1"/>
</dbReference>
<feature type="signal peptide" evidence="1">
    <location>
        <begin position="1"/>
        <end position="18"/>
    </location>
</feature>
<keyword evidence="1" id="KW-0732">Signal</keyword>
<reference evidence="3" key="1">
    <citation type="submission" date="2017-10" db="EMBL/GenBank/DDBJ databases">
        <title>Complete genome sequence of Moraxella osloensis NP7 isolated from human skin.</title>
        <authorList>
            <person name="Lee K."/>
            <person name="Lim J.Y."/>
            <person name="Hwang I."/>
        </authorList>
    </citation>
    <scope>NUCLEOTIDE SEQUENCE [LARGE SCALE GENOMIC DNA]</scope>
    <source>
        <strain evidence="3">NP7</strain>
        <plasmid evidence="3">pnp7-2</plasmid>
    </source>
</reference>
<keyword evidence="2" id="KW-0614">Plasmid</keyword>